<organism evidence="2 3">
    <name type="scientific">Oryza sativa subsp. japonica</name>
    <name type="common">Rice</name>
    <dbReference type="NCBI Taxonomy" id="39947"/>
    <lineage>
        <taxon>Eukaryota</taxon>
        <taxon>Viridiplantae</taxon>
        <taxon>Streptophyta</taxon>
        <taxon>Embryophyta</taxon>
        <taxon>Tracheophyta</taxon>
        <taxon>Spermatophyta</taxon>
        <taxon>Magnoliopsida</taxon>
        <taxon>Liliopsida</taxon>
        <taxon>Poales</taxon>
        <taxon>Poaceae</taxon>
        <taxon>BOP clade</taxon>
        <taxon>Oryzoideae</taxon>
        <taxon>Oryzeae</taxon>
        <taxon>Oryzinae</taxon>
        <taxon>Oryza</taxon>
        <taxon>Oryza sativa</taxon>
    </lineage>
</organism>
<accession>Q5N708</accession>
<sequence length="64" mass="6936">MLFTVALATDHAKVYTYTHAYGWMDRSDSEIEIACVLRDGGEGGEKAGGAETKGKNDNTGLQQR</sequence>
<evidence type="ECO:0000256" key="1">
    <source>
        <dbReference type="SAM" id="MobiDB-lite"/>
    </source>
</evidence>
<reference evidence="3" key="2">
    <citation type="journal article" date="2008" name="Nucleic Acids Res.">
        <title>The rice annotation project database (RAP-DB): 2008 update.</title>
        <authorList>
            <consortium name="The rice annotation project (RAP)"/>
        </authorList>
    </citation>
    <scope>GENOME REANNOTATION</scope>
    <source>
        <strain evidence="3">cv. Nipponbare</strain>
    </source>
</reference>
<dbReference type="AlphaFoldDB" id="Q5N708"/>
<name>Q5N708_ORYSJ</name>
<evidence type="ECO:0000313" key="2">
    <source>
        <dbReference type="EMBL" id="BAD82748.1"/>
    </source>
</evidence>
<evidence type="ECO:0000313" key="3">
    <source>
        <dbReference type="Proteomes" id="UP000000763"/>
    </source>
</evidence>
<gene>
    <name evidence="2" type="primary">B1417F08.25</name>
</gene>
<reference evidence="3" key="1">
    <citation type="journal article" date="2005" name="Nature">
        <title>The map-based sequence of the rice genome.</title>
        <authorList>
            <consortium name="International rice genome sequencing project (IRGSP)"/>
            <person name="Matsumoto T."/>
            <person name="Wu J."/>
            <person name="Kanamori H."/>
            <person name="Katayose Y."/>
            <person name="Fujisawa M."/>
            <person name="Namiki N."/>
            <person name="Mizuno H."/>
            <person name="Yamamoto K."/>
            <person name="Antonio B.A."/>
            <person name="Baba T."/>
            <person name="Sakata K."/>
            <person name="Nagamura Y."/>
            <person name="Aoki H."/>
            <person name="Arikawa K."/>
            <person name="Arita K."/>
            <person name="Bito T."/>
            <person name="Chiden Y."/>
            <person name="Fujitsuka N."/>
            <person name="Fukunaka R."/>
            <person name="Hamada M."/>
            <person name="Harada C."/>
            <person name="Hayashi A."/>
            <person name="Hijishita S."/>
            <person name="Honda M."/>
            <person name="Hosokawa S."/>
            <person name="Ichikawa Y."/>
            <person name="Idonuma A."/>
            <person name="Iijima M."/>
            <person name="Ikeda M."/>
            <person name="Ikeno M."/>
            <person name="Ito K."/>
            <person name="Ito S."/>
            <person name="Ito T."/>
            <person name="Ito Y."/>
            <person name="Ito Y."/>
            <person name="Iwabuchi A."/>
            <person name="Kamiya K."/>
            <person name="Karasawa W."/>
            <person name="Kurita K."/>
            <person name="Katagiri S."/>
            <person name="Kikuta A."/>
            <person name="Kobayashi H."/>
            <person name="Kobayashi N."/>
            <person name="Machita K."/>
            <person name="Maehara T."/>
            <person name="Masukawa M."/>
            <person name="Mizubayashi T."/>
            <person name="Mukai Y."/>
            <person name="Nagasaki H."/>
            <person name="Nagata Y."/>
            <person name="Naito S."/>
            <person name="Nakashima M."/>
            <person name="Nakama Y."/>
            <person name="Nakamichi Y."/>
            <person name="Nakamura M."/>
            <person name="Meguro A."/>
            <person name="Negishi M."/>
            <person name="Ohta I."/>
            <person name="Ohta T."/>
            <person name="Okamoto M."/>
            <person name="Ono N."/>
            <person name="Saji S."/>
            <person name="Sakaguchi M."/>
            <person name="Sakai K."/>
            <person name="Shibata M."/>
            <person name="Shimokawa T."/>
            <person name="Song J."/>
            <person name="Takazaki Y."/>
            <person name="Terasawa K."/>
            <person name="Tsugane M."/>
            <person name="Tsuji K."/>
            <person name="Ueda S."/>
            <person name="Waki K."/>
            <person name="Yamagata H."/>
            <person name="Yamamoto M."/>
            <person name="Yamamoto S."/>
            <person name="Yamane H."/>
            <person name="Yoshiki S."/>
            <person name="Yoshihara R."/>
            <person name="Yukawa K."/>
            <person name="Zhong H."/>
            <person name="Yano M."/>
            <person name="Yuan Q."/>
            <person name="Ouyang S."/>
            <person name="Liu J."/>
            <person name="Jones K.M."/>
            <person name="Gansberger K."/>
            <person name="Moffat K."/>
            <person name="Hill J."/>
            <person name="Bera J."/>
            <person name="Fadrosh D."/>
            <person name="Jin S."/>
            <person name="Johri S."/>
            <person name="Kim M."/>
            <person name="Overton L."/>
            <person name="Reardon M."/>
            <person name="Tsitrin T."/>
            <person name="Vuong H."/>
            <person name="Weaver B."/>
            <person name="Ciecko A."/>
            <person name="Tallon L."/>
            <person name="Jackson J."/>
            <person name="Pai G."/>
            <person name="Aken S.V."/>
            <person name="Utterback T."/>
            <person name="Reidmuller S."/>
            <person name="Feldblyum T."/>
            <person name="Hsiao J."/>
            <person name="Zismann V."/>
            <person name="Iobst S."/>
            <person name="de Vazeille A.R."/>
            <person name="Buell C.R."/>
            <person name="Ying K."/>
            <person name="Li Y."/>
            <person name="Lu T."/>
            <person name="Huang Y."/>
            <person name="Zhao Q."/>
            <person name="Feng Q."/>
            <person name="Zhang L."/>
            <person name="Zhu J."/>
            <person name="Weng Q."/>
            <person name="Mu J."/>
            <person name="Lu Y."/>
            <person name="Fan D."/>
            <person name="Liu Y."/>
            <person name="Guan J."/>
            <person name="Zhang Y."/>
            <person name="Yu S."/>
            <person name="Liu X."/>
            <person name="Zhang Y."/>
            <person name="Hong G."/>
            <person name="Han B."/>
            <person name="Choisne N."/>
            <person name="Demange N."/>
            <person name="Orjeda G."/>
            <person name="Samain S."/>
            <person name="Cattolico L."/>
            <person name="Pelletier E."/>
            <person name="Couloux A."/>
            <person name="Segurens B."/>
            <person name="Wincker P."/>
            <person name="D'Hont A."/>
            <person name="Scarpelli C."/>
            <person name="Weissenbach J."/>
            <person name="Salanoubat M."/>
            <person name="Quetier F."/>
            <person name="Yu Y."/>
            <person name="Kim H.R."/>
            <person name="Rambo T."/>
            <person name="Currie J."/>
            <person name="Collura K."/>
            <person name="Luo M."/>
            <person name="Yang T."/>
            <person name="Ammiraju J.S.S."/>
            <person name="Engler F."/>
            <person name="Soderlund C."/>
            <person name="Wing R.A."/>
            <person name="Palmer L.E."/>
            <person name="de la Bastide M."/>
            <person name="Spiegel L."/>
            <person name="Nascimento L."/>
            <person name="Zutavern T."/>
            <person name="O'Shaughnessy A."/>
            <person name="Dike S."/>
            <person name="Dedhia N."/>
            <person name="Preston R."/>
            <person name="Balija V."/>
            <person name="McCombie W.R."/>
            <person name="Chow T."/>
            <person name="Chen H."/>
            <person name="Chung M."/>
            <person name="Chen C."/>
            <person name="Shaw J."/>
            <person name="Wu H."/>
            <person name="Hsiao K."/>
            <person name="Chao Y."/>
            <person name="Chu M."/>
            <person name="Cheng C."/>
            <person name="Hour A."/>
            <person name="Lee P."/>
            <person name="Lin S."/>
            <person name="Lin Y."/>
            <person name="Liou J."/>
            <person name="Liu S."/>
            <person name="Hsing Y."/>
            <person name="Raghuvanshi S."/>
            <person name="Mohanty A."/>
            <person name="Bharti A.K."/>
            <person name="Gaur A."/>
            <person name="Gupta V."/>
            <person name="Kumar D."/>
            <person name="Ravi V."/>
            <person name="Vij S."/>
            <person name="Kapur A."/>
            <person name="Khurana P."/>
            <person name="Khurana P."/>
            <person name="Khurana J.P."/>
            <person name="Tyagi A.K."/>
            <person name="Gaikwad K."/>
            <person name="Singh A."/>
            <person name="Dalal V."/>
            <person name="Srivastava S."/>
            <person name="Dixit A."/>
            <person name="Pal A.K."/>
            <person name="Ghazi I.A."/>
            <person name="Yadav M."/>
            <person name="Pandit A."/>
            <person name="Bhargava A."/>
            <person name="Sureshbabu K."/>
            <person name="Batra K."/>
            <person name="Sharma T.R."/>
            <person name="Mohapatra T."/>
            <person name="Singh N.K."/>
            <person name="Messing J."/>
            <person name="Nelson A.B."/>
            <person name="Fuks G."/>
            <person name="Kavchok S."/>
            <person name="Keizer G."/>
            <person name="Linton E."/>
            <person name="Llaca V."/>
            <person name="Song R."/>
            <person name="Tanyolac B."/>
            <person name="Young S."/>
            <person name="Ho-Il K."/>
            <person name="Hahn J.H."/>
            <person name="Sangsakoo G."/>
            <person name="Vanavichit A."/>
            <person name="de Mattos Luiz.A.T."/>
            <person name="Zimmer P.D."/>
            <person name="Malone G."/>
            <person name="Dellagostin O."/>
            <person name="de Oliveira A.C."/>
            <person name="Bevan M."/>
            <person name="Bancroft I."/>
            <person name="Minx P."/>
            <person name="Cordum H."/>
            <person name="Wilson R."/>
            <person name="Cheng Z."/>
            <person name="Jin W."/>
            <person name="Jiang J."/>
            <person name="Leong S.A."/>
            <person name="Iwama H."/>
            <person name="Gojobori T."/>
            <person name="Itoh T."/>
            <person name="Niimura Y."/>
            <person name="Fujii Y."/>
            <person name="Habara T."/>
            <person name="Sakai H."/>
            <person name="Sato Y."/>
            <person name="Wilson G."/>
            <person name="Kumar K."/>
            <person name="McCouch S."/>
            <person name="Juretic N."/>
            <person name="Hoen D."/>
            <person name="Wright S."/>
            <person name="Bruskiewich R."/>
            <person name="Bureau T."/>
            <person name="Miyao A."/>
            <person name="Hirochika H."/>
            <person name="Nishikawa T."/>
            <person name="Kadowaki K."/>
            <person name="Sugiura M."/>
            <person name="Burr B."/>
            <person name="Sasaki T."/>
        </authorList>
    </citation>
    <scope>NUCLEOTIDE SEQUENCE [LARGE SCALE GENOMIC DNA]</scope>
    <source>
        <strain evidence="3">cv. Nipponbare</strain>
    </source>
</reference>
<proteinExistence type="predicted"/>
<protein>
    <submittedName>
        <fullName evidence="2">Uncharacterized protein</fullName>
    </submittedName>
</protein>
<feature type="region of interest" description="Disordered" evidence="1">
    <location>
        <begin position="42"/>
        <end position="64"/>
    </location>
</feature>
<dbReference type="EMBL" id="AP006531">
    <property type="protein sequence ID" value="BAD82748.1"/>
    <property type="molecule type" value="Genomic_DNA"/>
</dbReference>
<dbReference type="Proteomes" id="UP000000763">
    <property type="component" value="Chromosome 1"/>
</dbReference>